<sequence length="131" mass="14956">MTTDFSPGDNIAMKIPAHEYEATVAFYREILKFEELTPPGDRETPRFAFGDKVLWLDREPHLSQAEIWLQIVASDIQAASSYLEQRGCQRCDEIEHLPEAFNSFWITSPCNIIHLVSPADDSPPDDMTKEN</sequence>
<dbReference type="SUPFAM" id="SSF54593">
    <property type="entry name" value="Glyoxalase/Bleomycin resistance protein/Dihydroxybiphenyl dioxygenase"/>
    <property type="match status" value="1"/>
</dbReference>
<dbReference type="InterPro" id="IPR029068">
    <property type="entry name" value="Glyas_Bleomycin-R_OHBP_Dase"/>
</dbReference>
<evidence type="ECO:0000313" key="1">
    <source>
        <dbReference type="EMBL" id="KAE9622442.1"/>
    </source>
</evidence>
<dbReference type="EMBL" id="WSFO01000167">
    <property type="protein sequence ID" value="KAE9622442.1"/>
    <property type="molecule type" value="Genomic_DNA"/>
</dbReference>
<protein>
    <submittedName>
        <fullName evidence="1">Glyoxalase/bleomycin resistance/dioxygenase family protein</fullName>
    </submittedName>
</protein>
<organism evidence="1 2">
    <name type="scientific">Parasedimentitalea maritima</name>
    <dbReference type="NCBI Taxonomy" id="2578117"/>
    <lineage>
        <taxon>Bacteria</taxon>
        <taxon>Pseudomonadati</taxon>
        <taxon>Pseudomonadota</taxon>
        <taxon>Alphaproteobacteria</taxon>
        <taxon>Rhodobacterales</taxon>
        <taxon>Paracoccaceae</taxon>
        <taxon>Parasedimentitalea</taxon>
    </lineage>
</organism>
<reference evidence="1 2" key="1">
    <citation type="submission" date="2019-12" db="EMBL/GenBank/DDBJ databases">
        <authorList>
            <person name="Zhang Y.-J."/>
        </authorList>
    </citation>
    <scope>NUCLEOTIDE SEQUENCE [LARGE SCALE GENOMIC DNA]</scope>
    <source>
        <strain evidence="1 2">H18S-6</strain>
    </source>
</reference>
<comment type="caution">
    <text evidence="1">The sequence shown here is derived from an EMBL/GenBank/DDBJ whole genome shotgun (WGS) entry which is preliminary data.</text>
</comment>
<accession>A0A6A4R657</accession>
<dbReference type="Gene3D" id="3.10.180.10">
    <property type="entry name" value="2,3-Dihydroxybiphenyl 1,2-Dioxygenase, domain 1"/>
    <property type="match status" value="1"/>
</dbReference>
<keyword evidence="1" id="KW-0223">Dioxygenase</keyword>
<evidence type="ECO:0000313" key="2">
    <source>
        <dbReference type="Proteomes" id="UP000441586"/>
    </source>
</evidence>
<name>A0A6A4R657_9RHOB</name>
<proteinExistence type="predicted"/>
<keyword evidence="1" id="KW-0560">Oxidoreductase</keyword>
<dbReference type="Proteomes" id="UP000441586">
    <property type="component" value="Unassembled WGS sequence"/>
</dbReference>
<dbReference type="GO" id="GO:0051213">
    <property type="term" value="F:dioxygenase activity"/>
    <property type="evidence" value="ECO:0007669"/>
    <property type="project" value="UniProtKB-KW"/>
</dbReference>
<dbReference type="RefSeq" id="WP_045991912.1">
    <property type="nucleotide sequence ID" value="NZ_WSFO01000167.1"/>
</dbReference>
<gene>
    <name evidence="1" type="ORF">GP644_24090</name>
</gene>
<dbReference type="AlphaFoldDB" id="A0A6A4R657"/>